<keyword evidence="3" id="KW-1185">Reference proteome</keyword>
<dbReference type="Gramene" id="RZC59829">
    <property type="protein sequence ID" value="RZC59829"/>
    <property type="gene ID" value="C5167_007130"/>
</dbReference>
<evidence type="ECO:0000313" key="3">
    <source>
        <dbReference type="Proteomes" id="UP000316621"/>
    </source>
</evidence>
<accession>A0A4Y7JJ95</accession>
<proteinExistence type="predicted"/>
<organism evidence="2 3">
    <name type="scientific">Papaver somniferum</name>
    <name type="common">Opium poppy</name>
    <dbReference type="NCBI Taxonomy" id="3469"/>
    <lineage>
        <taxon>Eukaryota</taxon>
        <taxon>Viridiplantae</taxon>
        <taxon>Streptophyta</taxon>
        <taxon>Embryophyta</taxon>
        <taxon>Tracheophyta</taxon>
        <taxon>Spermatophyta</taxon>
        <taxon>Magnoliopsida</taxon>
        <taxon>Ranunculales</taxon>
        <taxon>Papaveraceae</taxon>
        <taxon>Papaveroideae</taxon>
        <taxon>Papaver</taxon>
    </lineage>
</organism>
<gene>
    <name evidence="2" type="ORF">C5167_007130</name>
</gene>
<dbReference type="Proteomes" id="UP000316621">
    <property type="component" value="Chromosome 4"/>
</dbReference>
<dbReference type="AlphaFoldDB" id="A0A4Y7JJ95"/>
<feature type="region of interest" description="Disordered" evidence="1">
    <location>
        <begin position="1"/>
        <end position="86"/>
    </location>
</feature>
<name>A0A4Y7JJ95_PAPSO</name>
<feature type="compositionally biased region" description="Polar residues" evidence="1">
    <location>
        <begin position="13"/>
        <end position="23"/>
    </location>
</feature>
<feature type="compositionally biased region" description="Polar residues" evidence="1">
    <location>
        <begin position="49"/>
        <end position="69"/>
    </location>
</feature>
<dbReference type="EMBL" id="CM010718">
    <property type="protein sequence ID" value="RZC59829.1"/>
    <property type="molecule type" value="Genomic_DNA"/>
</dbReference>
<evidence type="ECO:0000313" key="2">
    <source>
        <dbReference type="EMBL" id="RZC59829.1"/>
    </source>
</evidence>
<feature type="compositionally biased region" description="Basic and acidic residues" evidence="1">
    <location>
        <begin position="1"/>
        <end position="12"/>
    </location>
</feature>
<protein>
    <submittedName>
        <fullName evidence="2">Uncharacterized protein</fullName>
    </submittedName>
</protein>
<reference evidence="2 3" key="1">
    <citation type="journal article" date="2018" name="Science">
        <title>The opium poppy genome and morphinan production.</title>
        <authorList>
            <person name="Guo L."/>
            <person name="Winzer T."/>
            <person name="Yang X."/>
            <person name="Li Y."/>
            <person name="Ning Z."/>
            <person name="He Z."/>
            <person name="Teodor R."/>
            <person name="Lu Y."/>
            <person name="Bowser T.A."/>
            <person name="Graham I.A."/>
            <person name="Ye K."/>
        </authorList>
    </citation>
    <scope>NUCLEOTIDE SEQUENCE [LARGE SCALE GENOMIC DNA]</scope>
    <source>
        <strain evidence="3">cv. HN1</strain>
        <tissue evidence="2">Leaves</tissue>
    </source>
</reference>
<evidence type="ECO:0000256" key="1">
    <source>
        <dbReference type="SAM" id="MobiDB-lite"/>
    </source>
</evidence>
<sequence>MERNKKKDKERSTFSSTDDQQYGSVEGLAKKTEESNEGKKEKKDKWHISGNNSEPSEEQQTGVINQNIRFDQYDEQKNKKDKKSRG</sequence>
<feature type="compositionally biased region" description="Basic and acidic residues" evidence="1">
    <location>
        <begin position="28"/>
        <end position="47"/>
    </location>
</feature>